<dbReference type="Pfam" id="PF01035">
    <property type="entry name" value="DNA_binding_1"/>
    <property type="match status" value="1"/>
</dbReference>
<evidence type="ECO:0000313" key="4">
    <source>
        <dbReference type="Proteomes" id="UP000265614"/>
    </source>
</evidence>
<reference evidence="3 4" key="1">
    <citation type="submission" date="2018-09" db="EMBL/GenBank/DDBJ databases">
        <title>YIM 75000 draft genome.</title>
        <authorList>
            <person name="Tang S."/>
            <person name="Feng Y."/>
        </authorList>
    </citation>
    <scope>NUCLEOTIDE SEQUENCE [LARGE SCALE GENOMIC DNA]</scope>
    <source>
        <strain evidence="3 4">YIM 75000</strain>
    </source>
</reference>
<keyword evidence="4" id="KW-1185">Reference proteome</keyword>
<dbReference type="PANTHER" id="PTHR42942:SF1">
    <property type="entry name" value="ALKYLTRANSFERASE-LIKE PROTEIN 1"/>
    <property type="match status" value="1"/>
</dbReference>
<dbReference type="InterPro" id="IPR052520">
    <property type="entry name" value="ATL_DNA_repair"/>
</dbReference>
<gene>
    <name evidence="3" type="ORF">D5H78_03810</name>
</gene>
<keyword evidence="3" id="KW-0808">Transferase</keyword>
<dbReference type="GO" id="GO:0032259">
    <property type="term" value="P:methylation"/>
    <property type="evidence" value="ECO:0007669"/>
    <property type="project" value="UniProtKB-KW"/>
</dbReference>
<comment type="caution">
    <text evidence="3">The sequence shown here is derived from an EMBL/GenBank/DDBJ whole genome shotgun (WGS) entry which is preliminary data.</text>
</comment>
<dbReference type="GO" id="GO:0008168">
    <property type="term" value="F:methyltransferase activity"/>
    <property type="evidence" value="ECO:0007669"/>
    <property type="project" value="UniProtKB-KW"/>
</dbReference>
<dbReference type="GO" id="GO:0006281">
    <property type="term" value="P:DNA repair"/>
    <property type="evidence" value="ECO:0007669"/>
    <property type="project" value="InterPro"/>
</dbReference>
<dbReference type="InterPro" id="IPR036217">
    <property type="entry name" value="MethylDNA_cys_MeTrfase_DNAb"/>
</dbReference>
<dbReference type="RefSeq" id="WP_119948997.1">
    <property type="nucleotide sequence ID" value="NZ_QZEZ01000001.1"/>
</dbReference>
<evidence type="ECO:0000313" key="3">
    <source>
        <dbReference type="EMBL" id="RJK98071.1"/>
    </source>
</evidence>
<organism evidence="3 4">
    <name type="scientific">Vallicoccus soli</name>
    <dbReference type="NCBI Taxonomy" id="2339232"/>
    <lineage>
        <taxon>Bacteria</taxon>
        <taxon>Bacillati</taxon>
        <taxon>Actinomycetota</taxon>
        <taxon>Actinomycetes</taxon>
        <taxon>Motilibacterales</taxon>
        <taxon>Vallicoccaceae</taxon>
        <taxon>Vallicoccus</taxon>
    </lineage>
</organism>
<name>A0A3A3ZMW0_9ACTN</name>
<evidence type="ECO:0000256" key="1">
    <source>
        <dbReference type="ARBA" id="ARBA00022763"/>
    </source>
</evidence>
<feature type="domain" description="Methylated-DNA-[protein]-cysteine S-methyltransferase DNA binding" evidence="2">
    <location>
        <begin position="20"/>
        <end position="93"/>
    </location>
</feature>
<accession>A0A3A3ZMW0</accession>
<protein>
    <submittedName>
        <fullName evidence="3">Cysteine methyltransferase</fullName>
    </submittedName>
</protein>
<sequence length="133" mass="13441">MAPRPRTPGAGAPASPGPAYEERVLRLVEAVPPGRVLPYGALAALLGEGGPRQVGRVLAGAGGGVPWWRVLRADGSHAPPLAARALPLLRAEGTPLRPDGLRVDVARALWRPGPGEVAAALGDLAAPGDPPDG</sequence>
<dbReference type="Proteomes" id="UP000265614">
    <property type="component" value="Unassembled WGS sequence"/>
</dbReference>
<dbReference type="CDD" id="cd06445">
    <property type="entry name" value="ATase"/>
    <property type="match status" value="1"/>
</dbReference>
<dbReference type="EMBL" id="QZEZ01000001">
    <property type="protein sequence ID" value="RJK98071.1"/>
    <property type="molecule type" value="Genomic_DNA"/>
</dbReference>
<keyword evidence="1" id="KW-0227">DNA damage</keyword>
<keyword evidence="3" id="KW-0489">Methyltransferase</keyword>
<dbReference type="PANTHER" id="PTHR42942">
    <property type="entry name" value="6-O-METHYLGUANINE DNA METHYLTRANSFERASE"/>
    <property type="match status" value="1"/>
</dbReference>
<proteinExistence type="predicted"/>
<dbReference type="Gene3D" id="1.10.10.10">
    <property type="entry name" value="Winged helix-like DNA-binding domain superfamily/Winged helix DNA-binding domain"/>
    <property type="match status" value="1"/>
</dbReference>
<evidence type="ECO:0000259" key="2">
    <source>
        <dbReference type="Pfam" id="PF01035"/>
    </source>
</evidence>
<dbReference type="SUPFAM" id="SSF46767">
    <property type="entry name" value="Methylated DNA-protein cysteine methyltransferase, C-terminal domain"/>
    <property type="match status" value="1"/>
</dbReference>
<dbReference type="AlphaFoldDB" id="A0A3A3ZMW0"/>
<dbReference type="InterPro" id="IPR014048">
    <property type="entry name" value="MethylDNA_cys_MeTrfase_DNA-bd"/>
</dbReference>
<dbReference type="InterPro" id="IPR036388">
    <property type="entry name" value="WH-like_DNA-bd_sf"/>
</dbReference>